<dbReference type="EMBL" id="CACRSJ010000105">
    <property type="protein sequence ID" value="VYS53340.1"/>
    <property type="molecule type" value="Genomic_DNA"/>
</dbReference>
<dbReference type="InterPro" id="IPR008502">
    <property type="entry name" value="Prolamin-like"/>
</dbReference>
<dbReference type="Proteomes" id="UP000434276">
    <property type="component" value="Unassembled WGS sequence"/>
</dbReference>
<dbReference type="ExpressionAtlas" id="A0A654EX41">
    <property type="expression patterns" value="baseline"/>
</dbReference>
<protein>
    <recommendedName>
        <fullName evidence="3">Prolamin-like domain-containing protein</fullName>
    </recommendedName>
</protein>
<dbReference type="PANTHER" id="PTHR31181:SF54">
    <property type="entry name" value="CYSTEINE RICH PEPTIDE-RELATED"/>
    <property type="match status" value="1"/>
</dbReference>
<evidence type="ECO:0000313" key="5">
    <source>
        <dbReference type="EMBL" id="VYS53340.1"/>
    </source>
</evidence>
<dbReference type="OrthoDB" id="1030102at2759"/>
<sequence length="114" mass="12621">MTIKNVLFVLVTICVAVSVNAQLQQYPIIFSNPLPFLRSTGILNLPNVKKCFSSVRNVPGCLLEISQAFGEKFGHMMPACCKAFMDSIKCMPNILYSVLFPPNLKEQCNQGGIH</sequence>
<proteinExistence type="predicted"/>
<feature type="signal peptide" evidence="2">
    <location>
        <begin position="1"/>
        <end position="21"/>
    </location>
</feature>
<evidence type="ECO:0000259" key="3">
    <source>
        <dbReference type="Pfam" id="PF05617"/>
    </source>
</evidence>
<evidence type="ECO:0000313" key="7">
    <source>
        <dbReference type="Proteomes" id="UP000434276"/>
    </source>
</evidence>
<feature type="domain" description="Prolamin-like" evidence="3">
    <location>
        <begin position="50"/>
        <end position="108"/>
    </location>
</feature>
<keyword evidence="1 2" id="KW-0732">Signal</keyword>
<name>A0A654EX41_ARATH</name>
<dbReference type="PANTHER" id="PTHR31181">
    <property type="entry name" value="EGG CELL-SECRETED PROTEIN 1.4"/>
    <property type="match status" value="1"/>
</dbReference>
<evidence type="ECO:0000256" key="2">
    <source>
        <dbReference type="SAM" id="SignalP"/>
    </source>
</evidence>
<gene>
    <name evidence="5" type="ORF">AN1_LOCUS8801</name>
    <name evidence="4" type="ORF">C24_LOCUS8651</name>
</gene>
<dbReference type="Pfam" id="PF05617">
    <property type="entry name" value="Prolamin_like"/>
    <property type="match status" value="1"/>
</dbReference>
<reference evidence="5 6" key="1">
    <citation type="submission" date="2019-11" db="EMBL/GenBank/DDBJ databases">
        <authorList>
            <person name="Jiao W.-B."/>
            <person name="Schneeberger K."/>
        </authorList>
    </citation>
    <scope>NUCLEOTIDE SEQUENCE [LARGE SCALE GENOMIC DNA]</scope>
    <source>
        <strain evidence="6">cv. An-1</strain>
        <strain evidence="7">cv. C24</strain>
    </source>
</reference>
<dbReference type="Proteomes" id="UP000426265">
    <property type="component" value="Unassembled WGS sequence"/>
</dbReference>
<accession>A0A5S9X126</accession>
<dbReference type="AlphaFoldDB" id="A0A654EX41"/>
<evidence type="ECO:0000256" key="1">
    <source>
        <dbReference type="ARBA" id="ARBA00022729"/>
    </source>
</evidence>
<organism evidence="5 6">
    <name type="scientific">Arabidopsis thaliana</name>
    <name type="common">Mouse-ear cress</name>
    <dbReference type="NCBI Taxonomy" id="3702"/>
    <lineage>
        <taxon>Eukaryota</taxon>
        <taxon>Viridiplantae</taxon>
        <taxon>Streptophyta</taxon>
        <taxon>Embryophyta</taxon>
        <taxon>Tracheophyta</taxon>
        <taxon>Spermatophyta</taxon>
        <taxon>Magnoliopsida</taxon>
        <taxon>eudicotyledons</taxon>
        <taxon>Gunneridae</taxon>
        <taxon>Pentapetalae</taxon>
        <taxon>rosids</taxon>
        <taxon>malvids</taxon>
        <taxon>Brassicales</taxon>
        <taxon>Brassicaceae</taxon>
        <taxon>Camelineae</taxon>
        <taxon>Arabidopsis</taxon>
    </lineage>
</organism>
<feature type="chain" id="PRO_5036376969" description="Prolamin-like domain-containing protein" evidence="2">
    <location>
        <begin position="22"/>
        <end position="114"/>
    </location>
</feature>
<evidence type="ECO:0000313" key="4">
    <source>
        <dbReference type="EMBL" id="CAA0370700.1"/>
    </source>
</evidence>
<evidence type="ECO:0000313" key="6">
    <source>
        <dbReference type="Proteomes" id="UP000426265"/>
    </source>
</evidence>
<dbReference type="EMBL" id="CACSHJ010000088">
    <property type="protein sequence ID" value="CAA0370700.1"/>
    <property type="molecule type" value="Genomic_DNA"/>
</dbReference>
<accession>A0A654EX41</accession>